<dbReference type="GO" id="GO:0007234">
    <property type="term" value="P:osmosensory signaling via phosphorelay pathway"/>
    <property type="evidence" value="ECO:0007669"/>
    <property type="project" value="TreeGrafter"/>
</dbReference>
<keyword evidence="7" id="KW-0067">ATP-binding</keyword>
<dbReference type="InterPro" id="IPR005467">
    <property type="entry name" value="His_kinase_dom"/>
</dbReference>
<dbReference type="PANTHER" id="PTHR42878:SF7">
    <property type="entry name" value="SENSOR HISTIDINE KINASE GLRK"/>
    <property type="match status" value="1"/>
</dbReference>
<feature type="domain" description="Histidine kinase" evidence="9">
    <location>
        <begin position="186"/>
        <end position="398"/>
    </location>
</feature>
<dbReference type="SUPFAM" id="SSF55781">
    <property type="entry name" value="GAF domain-like"/>
    <property type="match status" value="1"/>
</dbReference>
<dbReference type="GO" id="GO:0000156">
    <property type="term" value="F:phosphorelay response regulator activity"/>
    <property type="evidence" value="ECO:0007669"/>
    <property type="project" value="TreeGrafter"/>
</dbReference>
<dbReference type="RefSeq" id="WP_090975093.1">
    <property type="nucleotide sequence ID" value="NZ_FOLL01000028.1"/>
</dbReference>
<dbReference type="AlphaFoldDB" id="A0A1I1M9N6"/>
<dbReference type="SUPFAM" id="SSF47384">
    <property type="entry name" value="Homodimeric domain of signal transducing histidine kinase"/>
    <property type="match status" value="1"/>
</dbReference>
<evidence type="ECO:0000256" key="7">
    <source>
        <dbReference type="ARBA" id="ARBA00022840"/>
    </source>
</evidence>
<dbReference type="Gene3D" id="3.30.450.40">
    <property type="match status" value="1"/>
</dbReference>
<keyword evidence="8" id="KW-0902">Two-component regulatory system</keyword>
<comment type="catalytic activity">
    <reaction evidence="1">
        <text>ATP + protein L-histidine = ADP + protein N-phospho-L-histidine.</text>
        <dbReference type="EC" id="2.7.13.3"/>
    </reaction>
</comment>
<dbReference type="InterPro" id="IPR003018">
    <property type="entry name" value="GAF"/>
</dbReference>
<dbReference type="CDD" id="cd00082">
    <property type="entry name" value="HisKA"/>
    <property type="match status" value="1"/>
</dbReference>
<dbReference type="InterPro" id="IPR036097">
    <property type="entry name" value="HisK_dim/P_sf"/>
</dbReference>
<keyword evidence="6" id="KW-0418">Kinase</keyword>
<evidence type="ECO:0000256" key="2">
    <source>
        <dbReference type="ARBA" id="ARBA00012438"/>
    </source>
</evidence>
<dbReference type="InterPro" id="IPR036890">
    <property type="entry name" value="HATPase_C_sf"/>
</dbReference>
<proteinExistence type="predicted"/>
<evidence type="ECO:0000256" key="1">
    <source>
        <dbReference type="ARBA" id="ARBA00000085"/>
    </source>
</evidence>
<dbReference type="EC" id="2.7.13.3" evidence="2"/>
<dbReference type="InterPro" id="IPR003661">
    <property type="entry name" value="HisK_dim/P_dom"/>
</dbReference>
<dbReference type="InterPro" id="IPR029016">
    <property type="entry name" value="GAF-like_dom_sf"/>
</dbReference>
<dbReference type="Gene3D" id="1.10.287.130">
    <property type="match status" value="1"/>
</dbReference>
<evidence type="ECO:0000256" key="5">
    <source>
        <dbReference type="ARBA" id="ARBA00022741"/>
    </source>
</evidence>
<dbReference type="SUPFAM" id="SSF55874">
    <property type="entry name" value="ATPase domain of HSP90 chaperone/DNA topoisomerase II/histidine kinase"/>
    <property type="match status" value="1"/>
</dbReference>
<evidence type="ECO:0000256" key="8">
    <source>
        <dbReference type="ARBA" id="ARBA00023012"/>
    </source>
</evidence>
<dbReference type="EMBL" id="FOLL01000028">
    <property type="protein sequence ID" value="SFC79898.1"/>
    <property type="molecule type" value="Genomic_DNA"/>
</dbReference>
<keyword evidence="3" id="KW-0597">Phosphoprotein</keyword>
<accession>A0A1I1M9N6</accession>
<dbReference type="SMART" id="SM00387">
    <property type="entry name" value="HATPase_c"/>
    <property type="match status" value="1"/>
</dbReference>
<gene>
    <name evidence="10" type="ORF">SAMN05421747_12816</name>
</gene>
<dbReference type="GO" id="GO:0000155">
    <property type="term" value="F:phosphorelay sensor kinase activity"/>
    <property type="evidence" value="ECO:0007669"/>
    <property type="project" value="InterPro"/>
</dbReference>
<reference evidence="11" key="1">
    <citation type="submission" date="2016-10" db="EMBL/GenBank/DDBJ databases">
        <authorList>
            <person name="Varghese N."/>
            <person name="Submissions S."/>
        </authorList>
    </citation>
    <scope>NUCLEOTIDE SEQUENCE [LARGE SCALE GENOMIC DNA]</scope>
    <source>
        <strain evidence="11">DSM 22900</strain>
    </source>
</reference>
<dbReference type="Pfam" id="PF01590">
    <property type="entry name" value="GAF"/>
    <property type="match status" value="1"/>
</dbReference>
<keyword evidence="11" id="KW-1185">Reference proteome</keyword>
<dbReference type="InterPro" id="IPR050351">
    <property type="entry name" value="BphY/WalK/GraS-like"/>
</dbReference>
<sequence>MKYDVTAAPELSHTIRKMDSIPSIKRILEAICVSTGMGIGAVARVDQEKWEACSIVDNLGLGLKAGYRIEPANTICSELCSLPEPVIIADVRKCANTRWKEKMNGGGFRSYVSFPLYDQHGDFFGTLCTIDPSPATFDEKQVIRLFGLFSELITFHLGTLERAERAESQLREERKQARRRDRFIAVLGHDLRNPLSAISSAAQFLQRHAEEGRQKRMITIIYDASVRMRRLVDNILDFARMNLGSGITIISRPSNLYETIKQVIAEFAAIWPGRPIDLEIGGGELTVPCDADRMAQVFSNLITNAMEHGDAGRPISVAAYVDNGCFVYLVKNNGKPIPKRCLDNLFKPFVRGADSTEQKGLGLGLFIVHQIVQAHGGRITVNSDDNETVFRVHLPLTGRV</sequence>
<evidence type="ECO:0000313" key="11">
    <source>
        <dbReference type="Proteomes" id="UP000199577"/>
    </source>
</evidence>
<keyword evidence="4" id="KW-0808">Transferase</keyword>
<dbReference type="InterPro" id="IPR004358">
    <property type="entry name" value="Sig_transdc_His_kin-like_C"/>
</dbReference>
<dbReference type="Proteomes" id="UP000199577">
    <property type="component" value="Unassembled WGS sequence"/>
</dbReference>
<dbReference type="PROSITE" id="PS50109">
    <property type="entry name" value="HIS_KIN"/>
    <property type="match status" value="1"/>
</dbReference>
<dbReference type="Gene3D" id="3.30.565.10">
    <property type="entry name" value="Histidine kinase-like ATPase, C-terminal domain"/>
    <property type="match status" value="1"/>
</dbReference>
<protein>
    <recommendedName>
        <fullName evidence="2">histidine kinase</fullName>
        <ecNumber evidence="2">2.7.13.3</ecNumber>
    </recommendedName>
</protein>
<dbReference type="SMART" id="SM00388">
    <property type="entry name" value="HisKA"/>
    <property type="match status" value="1"/>
</dbReference>
<dbReference type="InterPro" id="IPR003594">
    <property type="entry name" value="HATPase_dom"/>
</dbReference>
<dbReference type="OrthoDB" id="9124519at2"/>
<evidence type="ECO:0000313" key="10">
    <source>
        <dbReference type="EMBL" id="SFC79898.1"/>
    </source>
</evidence>
<dbReference type="Pfam" id="PF00512">
    <property type="entry name" value="HisKA"/>
    <property type="match status" value="1"/>
</dbReference>
<dbReference type="Pfam" id="PF02518">
    <property type="entry name" value="HATPase_c"/>
    <property type="match status" value="1"/>
</dbReference>
<keyword evidence="5" id="KW-0547">Nucleotide-binding</keyword>
<name>A0A1I1M9N6_9SPHI</name>
<dbReference type="CDD" id="cd00075">
    <property type="entry name" value="HATPase"/>
    <property type="match status" value="1"/>
</dbReference>
<evidence type="ECO:0000259" key="9">
    <source>
        <dbReference type="PROSITE" id="PS50109"/>
    </source>
</evidence>
<dbReference type="GO" id="GO:0030295">
    <property type="term" value="F:protein kinase activator activity"/>
    <property type="evidence" value="ECO:0007669"/>
    <property type="project" value="TreeGrafter"/>
</dbReference>
<dbReference type="PANTHER" id="PTHR42878">
    <property type="entry name" value="TWO-COMPONENT HISTIDINE KINASE"/>
    <property type="match status" value="1"/>
</dbReference>
<dbReference type="PRINTS" id="PR00344">
    <property type="entry name" value="BCTRLSENSOR"/>
</dbReference>
<organism evidence="10 11">
    <name type="scientific">Parapedobacter composti</name>
    <dbReference type="NCBI Taxonomy" id="623281"/>
    <lineage>
        <taxon>Bacteria</taxon>
        <taxon>Pseudomonadati</taxon>
        <taxon>Bacteroidota</taxon>
        <taxon>Sphingobacteriia</taxon>
        <taxon>Sphingobacteriales</taxon>
        <taxon>Sphingobacteriaceae</taxon>
        <taxon>Parapedobacter</taxon>
    </lineage>
</organism>
<evidence type="ECO:0000256" key="3">
    <source>
        <dbReference type="ARBA" id="ARBA00022553"/>
    </source>
</evidence>
<evidence type="ECO:0000256" key="6">
    <source>
        <dbReference type="ARBA" id="ARBA00022777"/>
    </source>
</evidence>
<dbReference type="GO" id="GO:0005524">
    <property type="term" value="F:ATP binding"/>
    <property type="evidence" value="ECO:0007669"/>
    <property type="project" value="UniProtKB-KW"/>
</dbReference>
<evidence type="ECO:0000256" key="4">
    <source>
        <dbReference type="ARBA" id="ARBA00022679"/>
    </source>
</evidence>
<dbReference type="STRING" id="623281.SAMN05421747_12816"/>